<accession>Q2VZ49</accession>
<dbReference type="AlphaFoldDB" id="Q2VZ49"/>
<name>Q2VZ49_PARM1</name>
<feature type="domain" description="J" evidence="2">
    <location>
        <begin position="199"/>
        <end position="252"/>
    </location>
</feature>
<evidence type="ECO:0000313" key="4">
    <source>
        <dbReference type="Proteomes" id="UP000007058"/>
    </source>
</evidence>
<dbReference type="PROSITE" id="PS50076">
    <property type="entry name" value="DNAJ_2"/>
    <property type="match status" value="1"/>
</dbReference>
<feature type="region of interest" description="Disordered" evidence="1">
    <location>
        <begin position="126"/>
        <end position="163"/>
    </location>
</feature>
<dbReference type="Proteomes" id="UP000007058">
    <property type="component" value="Chromosome"/>
</dbReference>
<dbReference type="STRING" id="342108.amb4322"/>
<evidence type="ECO:0000259" key="2">
    <source>
        <dbReference type="PROSITE" id="PS50076"/>
    </source>
</evidence>
<dbReference type="EMBL" id="AP007255">
    <property type="protein sequence ID" value="BAE53126.1"/>
    <property type="molecule type" value="Genomic_DNA"/>
</dbReference>
<protein>
    <recommendedName>
        <fullName evidence="2">J domain-containing protein</fullName>
    </recommendedName>
</protein>
<feature type="compositionally biased region" description="Pro residues" evidence="1">
    <location>
        <begin position="131"/>
        <end position="147"/>
    </location>
</feature>
<gene>
    <name evidence="3" type="ordered locus">amb4322</name>
</gene>
<feature type="region of interest" description="Disordered" evidence="1">
    <location>
        <begin position="59"/>
        <end position="86"/>
    </location>
</feature>
<keyword evidence="4" id="KW-1185">Reference proteome</keyword>
<organism evidence="3 4">
    <name type="scientific">Paramagnetospirillum magneticum (strain ATCC 700264 / AMB-1)</name>
    <name type="common">Magnetospirillum magneticum</name>
    <dbReference type="NCBI Taxonomy" id="342108"/>
    <lineage>
        <taxon>Bacteria</taxon>
        <taxon>Pseudomonadati</taxon>
        <taxon>Pseudomonadota</taxon>
        <taxon>Alphaproteobacteria</taxon>
        <taxon>Rhodospirillales</taxon>
        <taxon>Magnetospirillaceae</taxon>
        <taxon>Paramagnetospirillum</taxon>
    </lineage>
</organism>
<sequence length="252" mass="27603">MKDHTATAATATVKHSYTIPCASAFRDAVDKLALRRRVNVGDIARSVLLVVPPETIAAFPDPGEPEPEDRETVILKSGPAEGRPWRRKPRLQVRMAPGYSVEAIRRALAMALAMAQGDVRLRVERPGEEVAPPPPPPPPPSPPPPAQADPAFPKEERRRGVREQAVAIASANEEIERLRAIINVLSFEPLPNGVMTRADALHILGFPPGAAPDRRTVRAKFRMLATIHHPDSNHGNHHRMSQLNQAMEVLAE</sequence>
<dbReference type="HOGENOM" id="CLU_078516_0_0_5"/>
<dbReference type="InterPro" id="IPR001623">
    <property type="entry name" value="DnaJ_domain"/>
</dbReference>
<dbReference type="RefSeq" id="WP_011386670.1">
    <property type="nucleotide sequence ID" value="NC_007626.1"/>
</dbReference>
<evidence type="ECO:0000313" key="3">
    <source>
        <dbReference type="EMBL" id="BAE53126.1"/>
    </source>
</evidence>
<dbReference type="KEGG" id="mag:amb4322"/>
<feature type="compositionally biased region" description="Basic and acidic residues" evidence="1">
    <location>
        <begin position="152"/>
        <end position="162"/>
    </location>
</feature>
<dbReference type="OrthoDB" id="7302646at2"/>
<dbReference type="Gene3D" id="1.10.287.110">
    <property type="entry name" value="DnaJ domain"/>
    <property type="match status" value="1"/>
</dbReference>
<dbReference type="SUPFAM" id="SSF46565">
    <property type="entry name" value="Chaperone J-domain"/>
    <property type="match status" value="1"/>
</dbReference>
<evidence type="ECO:0000256" key="1">
    <source>
        <dbReference type="SAM" id="MobiDB-lite"/>
    </source>
</evidence>
<reference evidence="3 4" key="1">
    <citation type="journal article" date="2005" name="DNA Res.">
        <title>Complete genome sequence of the facultative anaerobic magnetotactic bacterium Magnetospirillum sp. strain AMB-1.</title>
        <authorList>
            <person name="Matsunaga T."/>
            <person name="Okamura Y."/>
            <person name="Fukuda Y."/>
            <person name="Wahyudi A.T."/>
            <person name="Murase Y."/>
            <person name="Takeyama H."/>
        </authorList>
    </citation>
    <scope>NUCLEOTIDE SEQUENCE [LARGE SCALE GENOMIC DNA]</scope>
    <source>
        <strain evidence="4">ATCC 700264 / AMB-1</strain>
    </source>
</reference>
<proteinExistence type="predicted"/>
<dbReference type="InterPro" id="IPR036869">
    <property type="entry name" value="J_dom_sf"/>
</dbReference>